<sequence>MREGVPPEDIVFAFHDPETRKLTQFTLFGYN</sequence>
<reference evidence="1 2" key="1">
    <citation type="journal article" date="2024" name="Front. Microbiol.">
        <title>Transcriptomic insights into the dominance of two phototrophs throughout the water column of a tropical hypersaline-alkaline crater lake (Dziani Dzaha, Mayotte).</title>
        <authorList>
            <person name="Duperron S."/>
            <person name="Halary S."/>
            <person name="Bouly J.-P."/>
            <person name="Roussel T."/>
            <person name="Hugoni M."/>
            <person name="Bruto M."/>
            <person name="Oger P."/>
            <person name="Duval C."/>
            <person name="Woo A."/>
            <person name="Jezequiel D."/>
            <person name="Ader M."/>
            <person name="Leboulanger C."/>
            <person name="Agogue H."/>
            <person name="Grossi V."/>
            <person name="Trousselier M."/>
            <person name="Bernard C."/>
        </authorList>
    </citation>
    <scope>NUCLEOTIDE SEQUENCE [LARGE SCALE GENOMIC DNA]</scope>
    <source>
        <strain evidence="1 2">PMC 851.14</strain>
    </source>
</reference>
<keyword evidence="2" id="KW-1185">Reference proteome</keyword>
<dbReference type="InterPro" id="IPR014968">
    <property type="entry name" value="XisI"/>
</dbReference>
<dbReference type="SUPFAM" id="SSF143847">
    <property type="entry name" value="XisI-like"/>
    <property type="match status" value="1"/>
</dbReference>
<proteinExistence type="predicted"/>
<dbReference type="InterPro" id="IPR035943">
    <property type="entry name" value="XisI-like_sf"/>
</dbReference>
<comment type="caution">
    <text evidence="1">The sequence shown here is derived from an EMBL/GenBank/DDBJ whole genome shotgun (WGS) entry which is preliminary data.</text>
</comment>
<evidence type="ECO:0000313" key="2">
    <source>
        <dbReference type="Proteomes" id="UP001387447"/>
    </source>
</evidence>
<organism evidence="1 2">
    <name type="scientific">Limnospira fusiformis PMC 851.14</name>
    <dbReference type="NCBI Taxonomy" id="2219512"/>
    <lineage>
        <taxon>Bacteria</taxon>
        <taxon>Bacillati</taxon>
        <taxon>Cyanobacteriota</taxon>
        <taxon>Cyanophyceae</taxon>
        <taxon>Oscillatoriophycideae</taxon>
        <taxon>Oscillatoriales</taxon>
        <taxon>Sirenicapillariaceae</taxon>
        <taxon>Limnospira</taxon>
    </lineage>
</organism>
<evidence type="ECO:0000313" key="1">
    <source>
        <dbReference type="EMBL" id="MEK9510160.1"/>
    </source>
</evidence>
<accession>A0ABU9EHI8</accession>
<dbReference type="Pfam" id="PF08869">
    <property type="entry name" value="XisI"/>
    <property type="match status" value="1"/>
</dbReference>
<dbReference type="Gene3D" id="3.30.310.110">
    <property type="entry name" value="XisI-like"/>
    <property type="match status" value="1"/>
</dbReference>
<name>A0ABU9EHI8_LIMFS</name>
<protein>
    <submittedName>
        <fullName evidence="1">Element excision factor XisI family protein</fullName>
    </submittedName>
</protein>
<dbReference type="Proteomes" id="UP001387447">
    <property type="component" value="Unassembled WGS sequence"/>
</dbReference>
<dbReference type="EMBL" id="JBBWYZ010000001">
    <property type="protein sequence ID" value="MEK9510160.1"/>
    <property type="molecule type" value="Genomic_DNA"/>
</dbReference>
<dbReference type="RefSeq" id="WP_228116598.1">
    <property type="nucleotide sequence ID" value="NZ_JBBWYZ010000001.1"/>
</dbReference>
<gene>
    <name evidence="1" type="ORF">AAEJ74_00195</name>
</gene>